<dbReference type="PANTHER" id="PTHR30149:SF0">
    <property type="entry name" value="HYDROGENASE MATURATION FACTOR HYPD"/>
    <property type="match status" value="1"/>
</dbReference>
<keyword evidence="2" id="KW-0479">Metal-binding</keyword>
<organism evidence="4 5">
    <name type="scientific">Desulforamulus putei DSM 12395</name>
    <dbReference type="NCBI Taxonomy" id="1121429"/>
    <lineage>
        <taxon>Bacteria</taxon>
        <taxon>Bacillati</taxon>
        <taxon>Bacillota</taxon>
        <taxon>Clostridia</taxon>
        <taxon>Eubacteriales</taxon>
        <taxon>Peptococcaceae</taxon>
        <taxon>Desulforamulus</taxon>
    </lineage>
</organism>
<dbReference type="RefSeq" id="WP_073240181.1">
    <property type="nucleotide sequence ID" value="NZ_FQUY01000036.1"/>
</dbReference>
<evidence type="ECO:0000313" key="4">
    <source>
        <dbReference type="EMBL" id="SHF57842.1"/>
    </source>
</evidence>
<dbReference type="InterPro" id="IPR042244">
    <property type="entry name" value="HypD_2_sf"/>
</dbReference>
<reference evidence="5" key="1">
    <citation type="submission" date="2016-11" db="EMBL/GenBank/DDBJ databases">
        <authorList>
            <person name="Varghese N."/>
            <person name="Submissions S."/>
        </authorList>
    </citation>
    <scope>NUCLEOTIDE SEQUENCE [LARGE SCALE GENOMIC DNA]</scope>
    <source>
        <strain evidence="5">DSM 12395</strain>
    </source>
</reference>
<dbReference type="GO" id="GO:0051539">
    <property type="term" value="F:4 iron, 4 sulfur cluster binding"/>
    <property type="evidence" value="ECO:0007669"/>
    <property type="project" value="TreeGrafter"/>
</dbReference>
<dbReference type="Proteomes" id="UP000184148">
    <property type="component" value="Unassembled WGS sequence"/>
</dbReference>
<dbReference type="Pfam" id="PF01924">
    <property type="entry name" value="HypD"/>
    <property type="match status" value="1"/>
</dbReference>
<accession>A0A1M5CU21</accession>
<dbReference type="Gene3D" id="3.40.50.11740">
    <property type="entry name" value="HypD, alpha/beta domain 2"/>
    <property type="match status" value="2"/>
</dbReference>
<dbReference type="InterPro" id="IPR002780">
    <property type="entry name" value="Hyd_form_HypD"/>
</dbReference>
<dbReference type="NCBIfam" id="TIGR00075">
    <property type="entry name" value="hypD"/>
    <property type="match status" value="1"/>
</dbReference>
<comment type="similarity">
    <text evidence="1">Belongs to the HypD family.</text>
</comment>
<evidence type="ECO:0000313" key="5">
    <source>
        <dbReference type="Proteomes" id="UP000184148"/>
    </source>
</evidence>
<dbReference type="OrthoDB" id="9770424at2"/>
<protein>
    <submittedName>
        <fullName evidence="4">Hydrogenase expression/formation protein HypD</fullName>
    </submittedName>
</protein>
<evidence type="ECO:0000256" key="2">
    <source>
        <dbReference type="ARBA" id="ARBA00022723"/>
    </source>
</evidence>
<name>A0A1M5CU21_9FIRM</name>
<dbReference type="EMBL" id="FQUY01000036">
    <property type="protein sequence ID" value="SHF57842.1"/>
    <property type="molecule type" value="Genomic_DNA"/>
</dbReference>
<dbReference type="InterPro" id="IPR042243">
    <property type="entry name" value="HypD_1"/>
</dbReference>
<dbReference type="STRING" id="1121429.SAMN02745133_03018"/>
<evidence type="ECO:0000256" key="1">
    <source>
        <dbReference type="ARBA" id="ARBA00007888"/>
    </source>
</evidence>
<evidence type="ECO:0000256" key="3">
    <source>
        <dbReference type="ARBA" id="ARBA00023004"/>
    </source>
</evidence>
<gene>
    <name evidence="4" type="ORF">SAMN02745133_03018</name>
</gene>
<keyword evidence="3" id="KW-0408">Iron</keyword>
<dbReference type="GO" id="GO:0070025">
    <property type="term" value="F:carbon monoxide binding"/>
    <property type="evidence" value="ECO:0007669"/>
    <property type="project" value="TreeGrafter"/>
</dbReference>
<keyword evidence="5" id="KW-1185">Reference proteome</keyword>
<dbReference type="GO" id="GO:0005506">
    <property type="term" value="F:iron ion binding"/>
    <property type="evidence" value="ECO:0007669"/>
    <property type="project" value="TreeGrafter"/>
</dbReference>
<sequence length="373" mass="40943">MKQTANKRQLAKLIQQVERLAPADKPLNIMEVCGAHTMAIGKSGLRQLLPDNIRLLSGPGCPVCVTHDCEIEVYLELARQRNVIIATFGDLLRVPGKKGSSLADARGQGAKVSVVYSTLDALKLAKKNPGKEVVFLGAGFETTAPTVAMSVIQAQEEGIENFSVYSLHKLVPPVLEALLLDKEVKIDGFILPGHVSTIIGVEPYYFLAREYHKAGVITGFETHDILQGLVMLLGQIREDNPCVEIQYRGGVLPRGNPIARQVIARVFEPADAWWRGLGLIPKSGLRIRESFRNYDTRKKFNIPEPHPDDKEESNKICACGDILKGIKLPQECRLFGRACTPLNPVGPCMVSSEGACAAYYRFTENGGGWNEGR</sequence>
<dbReference type="PANTHER" id="PTHR30149">
    <property type="entry name" value="HYDROGENASE PROTEIN ASSEMBLY PROTEIN HYPD"/>
    <property type="match status" value="1"/>
</dbReference>
<dbReference type="Gene3D" id="6.10.20.100">
    <property type="match status" value="1"/>
</dbReference>
<dbReference type="AlphaFoldDB" id="A0A1M5CU21"/>
<proteinExistence type="inferred from homology"/>
<dbReference type="GO" id="GO:0051604">
    <property type="term" value="P:protein maturation"/>
    <property type="evidence" value="ECO:0007669"/>
    <property type="project" value="TreeGrafter"/>
</dbReference>
<dbReference type="PIRSF" id="PIRSF005622">
    <property type="entry name" value="Hydrgn_mat_hypD"/>
    <property type="match status" value="1"/>
</dbReference>